<feature type="transmembrane region" description="Helical" evidence="1">
    <location>
        <begin position="7"/>
        <end position="29"/>
    </location>
</feature>
<feature type="domain" description="EB" evidence="2">
    <location>
        <begin position="119"/>
        <end position="167"/>
    </location>
</feature>
<feature type="domain" description="EB" evidence="2">
    <location>
        <begin position="213"/>
        <end position="260"/>
    </location>
</feature>
<dbReference type="PANTHER" id="PTHR39069">
    <property type="entry name" value="ECDYSONE-INDUCIBLE GENE E1, ISOFORM A"/>
    <property type="match status" value="1"/>
</dbReference>
<dbReference type="Pfam" id="PF01683">
    <property type="entry name" value="EB"/>
    <property type="match status" value="2"/>
</dbReference>
<evidence type="ECO:0000313" key="3">
    <source>
        <dbReference type="EMBL" id="CAL7939273.1"/>
    </source>
</evidence>
<keyword evidence="1" id="KW-0472">Membrane</keyword>
<keyword evidence="1" id="KW-1133">Transmembrane helix</keyword>
<reference evidence="3 4" key="1">
    <citation type="submission" date="2024-08" db="EMBL/GenBank/DDBJ databases">
        <authorList>
            <person name="Will J Nash"/>
            <person name="Angela Man"/>
            <person name="Seanna McTaggart"/>
            <person name="Kendall Baker"/>
            <person name="Tom Barker"/>
            <person name="Leah Catchpole"/>
            <person name="Alex Durrant"/>
            <person name="Karim Gharbi"/>
            <person name="Naomi Irish"/>
            <person name="Gemy Kaithakottil"/>
            <person name="Debby Ku"/>
            <person name="Aaliyah Providence"/>
            <person name="Felix Shaw"/>
            <person name="David Swarbreck"/>
            <person name="Chris Watkins"/>
            <person name="Ann M. McCartney"/>
            <person name="Giulio Formenti"/>
            <person name="Alice Mouton"/>
            <person name="Noel Vella"/>
            <person name="Bjorn M von Reumont"/>
            <person name="Adriana Vella"/>
            <person name="Wilfried Haerty"/>
        </authorList>
    </citation>
    <scope>NUCLEOTIDE SEQUENCE [LARGE SCALE GENOMIC DNA]</scope>
</reference>
<evidence type="ECO:0000256" key="1">
    <source>
        <dbReference type="SAM" id="Phobius"/>
    </source>
</evidence>
<dbReference type="EMBL" id="CAXAJV020001289">
    <property type="protein sequence ID" value="CAL7939273.1"/>
    <property type="molecule type" value="Genomic_DNA"/>
</dbReference>
<organism evidence="3 4">
    <name type="scientific">Xylocopa violacea</name>
    <name type="common">Violet carpenter bee</name>
    <name type="synonym">Apis violacea</name>
    <dbReference type="NCBI Taxonomy" id="135666"/>
    <lineage>
        <taxon>Eukaryota</taxon>
        <taxon>Metazoa</taxon>
        <taxon>Ecdysozoa</taxon>
        <taxon>Arthropoda</taxon>
        <taxon>Hexapoda</taxon>
        <taxon>Insecta</taxon>
        <taxon>Pterygota</taxon>
        <taxon>Neoptera</taxon>
        <taxon>Endopterygota</taxon>
        <taxon>Hymenoptera</taxon>
        <taxon>Apocrita</taxon>
        <taxon>Aculeata</taxon>
        <taxon>Apoidea</taxon>
        <taxon>Anthophila</taxon>
        <taxon>Apidae</taxon>
        <taxon>Xylocopa</taxon>
        <taxon>Xylocopa</taxon>
    </lineage>
</organism>
<sequence length="355" mass="39605">MTPSRTVIGFSRLLVLVPVTVVCVSISYVDERSSPRCSDRTLPPQTLAKCKYDDDCVPNAYCWNQEACLCKDRYVVFRNRTHVECLKVANAIGDPCKADIQCHVTFAPYSECRNKFCQCTEGSHYAEGRCYESIGLGQICQTHRNCYINHSYCVTGYCTCTLKYHPNPRNDGCIPSVELGGVCSNDYECVATDSMCSDVCKCKVDHVLSSDGKRCLKLANSVGDSCQEDAQCQTYVENSWCGYNGKCSCIENFHPHGSVCIRDTTILIVTELYDSCRNRRECITETYRNSNFTKFINVDCLGGVCVCAKDYTFSQEMRDCVRYADNAGAEAASNYWSAIFLMPSFVSLASLASTL</sequence>
<dbReference type="PANTHER" id="PTHR39069:SF9">
    <property type="entry name" value="EB DOMAIN-CONTAINING PROTEIN"/>
    <property type="match status" value="1"/>
</dbReference>
<dbReference type="InterPro" id="IPR006149">
    <property type="entry name" value="EB_dom"/>
</dbReference>
<keyword evidence="4" id="KW-1185">Reference proteome</keyword>
<proteinExistence type="predicted"/>
<name>A0ABP1NHM1_XYLVO</name>
<comment type="caution">
    <text evidence="3">The sequence shown here is derived from an EMBL/GenBank/DDBJ whole genome shotgun (WGS) entry which is preliminary data.</text>
</comment>
<accession>A0ABP1NHM1</accession>
<evidence type="ECO:0000259" key="2">
    <source>
        <dbReference type="Pfam" id="PF01683"/>
    </source>
</evidence>
<dbReference type="Proteomes" id="UP001642520">
    <property type="component" value="Unassembled WGS sequence"/>
</dbReference>
<keyword evidence="1" id="KW-0812">Transmembrane</keyword>
<protein>
    <recommendedName>
        <fullName evidence="2">EB domain-containing protein</fullName>
    </recommendedName>
</protein>
<evidence type="ECO:0000313" key="4">
    <source>
        <dbReference type="Proteomes" id="UP001642520"/>
    </source>
</evidence>
<gene>
    <name evidence="3" type="ORF">XYLVIOL_LOCUS3778</name>
</gene>